<reference evidence="3 4" key="1">
    <citation type="journal article" date="2008" name="Foodborne Pathog. Dis.">
        <title>The complete genome sequence and analysis of the human pathogen Campylobacter lari.</title>
        <authorList>
            <person name="Miller W.G."/>
            <person name="Wang G."/>
            <person name="Binnewies T.T."/>
            <person name="Parker C.T."/>
        </authorList>
    </citation>
    <scope>NUCLEOTIDE SEQUENCE [LARGE SCALE GENOMIC DNA]</scope>
    <source>
        <strain evidence="4">RM2100 / D67 / ATCC BAA-1060</strain>
    </source>
</reference>
<dbReference type="HOGENOM" id="CLU_1755472_0_0_7"/>
<keyword evidence="2" id="KW-0812">Transmembrane</keyword>
<gene>
    <name evidence="3" type="ordered locus">Cla_0866</name>
</gene>
<protein>
    <recommendedName>
        <fullName evidence="5">DUF2335 domain-containing protein</fullName>
    </recommendedName>
</protein>
<feature type="transmembrane region" description="Helical" evidence="2">
    <location>
        <begin position="98"/>
        <end position="123"/>
    </location>
</feature>
<name>B9KCA3_CAMLR</name>
<dbReference type="STRING" id="306263.Cla_0866"/>
<dbReference type="AlphaFoldDB" id="B9KCA3"/>
<evidence type="ECO:0000313" key="3">
    <source>
        <dbReference type="EMBL" id="ACM64192.1"/>
    </source>
</evidence>
<evidence type="ECO:0000256" key="2">
    <source>
        <dbReference type="SAM" id="Phobius"/>
    </source>
</evidence>
<keyword evidence="2" id="KW-0472">Membrane</keyword>
<sequence>MNLERNKLKKSQKQKTPNTIKQENQNKEIPPQTFNTQFNFLMENELNAIAKLPPDLADRTMTMLEKSLEYKKDNDNKILDLENKNLEIRREDIKSYHLWNGFGMVSFLLITIASISVGLYLILNGHNDGAYFSFILGVLALLPKVIDSIKNKPKN</sequence>
<evidence type="ECO:0000256" key="1">
    <source>
        <dbReference type="SAM" id="MobiDB-lite"/>
    </source>
</evidence>
<feature type="region of interest" description="Disordered" evidence="1">
    <location>
        <begin position="1"/>
        <end position="29"/>
    </location>
</feature>
<feature type="transmembrane region" description="Helical" evidence="2">
    <location>
        <begin position="129"/>
        <end position="146"/>
    </location>
</feature>
<evidence type="ECO:0008006" key="5">
    <source>
        <dbReference type="Google" id="ProtNLM"/>
    </source>
</evidence>
<proteinExistence type="predicted"/>
<dbReference type="KEGG" id="cla:CLA_0866"/>
<feature type="compositionally biased region" description="Polar residues" evidence="1">
    <location>
        <begin position="14"/>
        <end position="23"/>
    </location>
</feature>
<evidence type="ECO:0000313" key="4">
    <source>
        <dbReference type="Proteomes" id="UP000007727"/>
    </source>
</evidence>
<dbReference type="Proteomes" id="UP000007727">
    <property type="component" value="Chromosome"/>
</dbReference>
<dbReference type="EMBL" id="CP000932">
    <property type="protein sequence ID" value="ACM64192.1"/>
    <property type="molecule type" value="Genomic_DNA"/>
</dbReference>
<keyword evidence="2" id="KW-1133">Transmembrane helix</keyword>
<accession>B9KCA3</accession>
<keyword evidence="4" id="KW-1185">Reference proteome</keyword>
<organism evidence="3 4">
    <name type="scientific">Campylobacter lari (strain RM2100 / D67 / ATCC BAA-1060)</name>
    <dbReference type="NCBI Taxonomy" id="306263"/>
    <lineage>
        <taxon>Bacteria</taxon>
        <taxon>Pseudomonadati</taxon>
        <taxon>Campylobacterota</taxon>
        <taxon>Epsilonproteobacteria</taxon>
        <taxon>Campylobacterales</taxon>
        <taxon>Campylobacteraceae</taxon>
        <taxon>Campylobacter</taxon>
    </lineage>
</organism>